<comment type="subcellular location">
    <subcellularLocation>
        <location evidence="1 10">Nucleus</location>
    </subcellularLocation>
</comment>
<evidence type="ECO:0000256" key="11">
    <source>
        <dbReference type="SAM" id="MobiDB-lite"/>
    </source>
</evidence>
<dbReference type="GO" id="GO:0008270">
    <property type="term" value="F:zinc ion binding"/>
    <property type="evidence" value="ECO:0007669"/>
    <property type="project" value="UniProtKB-KW"/>
</dbReference>
<evidence type="ECO:0000256" key="9">
    <source>
        <dbReference type="ARBA" id="ARBA00023242"/>
    </source>
</evidence>
<dbReference type="Pfam" id="PF04770">
    <property type="entry name" value="ZF-HD_dimer"/>
    <property type="match status" value="1"/>
</dbReference>
<feature type="compositionally biased region" description="Basic residues" evidence="11">
    <location>
        <begin position="193"/>
        <end position="203"/>
    </location>
</feature>
<evidence type="ECO:0000313" key="15">
    <source>
        <dbReference type="Proteomes" id="UP001370490"/>
    </source>
</evidence>
<gene>
    <name evidence="14" type="ORF">RJ641_010566</name>
</gene>
<dbReference type="GO" id="GO:0000976">
    <property type="term" value="F:transcription cis-regulatory region binding"/>
    <property type="evidence" value="ECO:0007669"/>
    <property type="project" value="TreeGrafter"/>
</dbReference>
<feature type="DNA-binding region" description="Homeobox" evidence="10">
    <location>
        <begin position="288"/>
        <end position="351"/>
    </location>
</feature>
<dbReference type="EMBL" id="JBAMMX010000017">
    <property type="protein sequence ID" value="KAK6924366.1"/>
    <property type="molecule type" value="Genomic_DNA"/>
</dbReference>
<evidence type="ECO:0000256" key="10">
    <source>
        <dbReference type="PROSITE-ProRule" id="PRU00108"/>
    </source>
</evidence>
<feature type="domain" description="ZF-HD dimerization-type" evidence="13">
    <location>
        <begin position="107"/>
        <end position="156"/>
    </location>
</feature>
<feature type="region of interest" description="Disordered" evidence="11">
    <location>
        <begin position="59"/>
        <end position="83"/>
    </location>
</feature>
<dbReference type="InterPro" id="IPR006455">
    <property type="entry name" value="Homeodomain_ZF_HD"/>
</dbReference>
<dbReference type="InterPro" id="IPR009057">
    <property type="entry name" value="Homeodomain-like_sf"/>
</dbReference>
<evidence type="ECO:0000256" key="7">
    <source>
        <dbReference type="ARBA" id="ARBA00023155"/>
    </source>
</evidence>
<dbReference type="GO" id="GO:0050793">
    <property type="term" value="P:regulation of developmental process"/>
    <property type="evidence" value="ECO:0007669"/>
    <property type="project" value="TreeGrafter"/>
</dbReference>
<dbReference type="Gene3D" id="1.10.10.60">
    <property type="entry name" value="Homeodomain-like"/>
    <property type="match status" value="1"/>
</dbReference>
<keyword evidence="7 10" id="KW-0371">Homeobox</keyword>
<dbReference type="PANTHER" id="PTHR31948">
    <property type="entry name" value="ZINC-FINGER HOMEODOMAIN PROTEIN 2"/>
    <property type="match status" value="1"/>
</dbReference>
<dbReference type="PANTHER" id="PTHR31948:SF119">
    <property type="entry name" value="ZINC-FINGER HOMEODOMAIN PROTEIN 6-LIKE"/>
    <property type="match status" value="1"/>
</dbReference>
<dbReference type="PROSITE" id="PS50071">
    <property type="entry name" value="HOMEOBOX_2"/>
    <property type="match status" value="1"/>
</dbReference>
<evidence type="ECO:0000256" key="2">
    <source>
        <dbReference type="ARBA" id="ARBA00022723"/>
    </source>
</evidence>
<dbReference type="PROSITE" id="PS51523">
    <property type="entry name" value="ZF_HD_DIMER"/>
    <property type="match status" value="1"/>
</dbReference>
<evidence type="ECO:0000256" key="6">
    <source>
        <dbReference type="ARBA" id="ARBA00023125"/>
    </source>
</evidence>
<dbReference type="NCBIfam" id="TIGR01566">
    <property type="entry name" value="ZF_HD_prot_N"/>
    <property type="match status" value="1"/>
</dbReference>
<dbReference type="GO" id="GO:0003700">
    <property type="term" value="F:DNA-binding transcription factor activity"/>
    <property type="evidence" value="ECO:0007669"/>
    <property type="project" value="TreeGrafter"/>
</dbReference>
<feature type="compositionally biased region" description="Low complexity" evidence="11">
    <location>
        <begin position="16"/>
        <end position="30"/>
    </location>
</feature>
<keyword evidence="15" id="KW-1185">Reference proteome</keyword>
<evidence type="ECO:0000256" key="1">
    <source>
        <dbReference type="ARBA" id="ARBA00004123"/>
    </source>
</evidence>
<keyword evidence="8" id="KW-0804">Transcription</keyword>
<accession>A0AAN8V6E5</accession>
<evidence type="ECO:0000256" key="3">
    <source>
        <dbReference type="ARBA" id="ARBA00022771"/>
    </source>
</evidence>
<dbReference type="Proteomes" id="UP001370490">
    <property type="component" value="Unassembled WGS sequence"/>
</dbReference>
<keyword evidence="2" id="KW-0479">Metal-binding</keyword>
<dbReference type="InterPro" id="IPR001356">
    <property type="entry name" value="HD"/>
</dbReference>
<reference evidence="14 15" key="1">
    <citation type="submission" date="2023-12" db="EMBL/GenBank/DDBJ databases">
        <title>A high-quality genome assembly for Dillenia turbinata (Dilleniales).</title>
        <authorList>
            <person name="Chanderbali A."/>
        </authorList>
    </citation>
    <scope>NUCLEOTIDE SEQUENCE [LARGE SCALE GENOMIC DNA]</scope>
    <source>
        <strain evidence="14">LSX21</strain>
        <tissue evidence="14">Leaf</tissue>
    </source>
</reference>
<keyword evidence="9 10" id="KW-0539">Nucleus</keyword>
<dbReference type="NCBIfam" id="TIGR01565">
    <property type="entry name" value="homeo_ZF_HD"/>
    <property type="match status" value="1"/>
</dbReference>
<dbReference type="FunFam" id="1.10.10.60:FF:000257">
    <property type="entry name" value="Zinc-finger homeodomain protein 2"/>
    <property type="match status" value="1"/>
</dbReference>
<dbReference type="InterPro" id="IPR006456">
    <property type="entry name" value="ZF_HD_homeobox_Cys/His_dimer"/>
</dbReference>
<keyword evidence="3" id="KW-0863">Zinc-finger</keyword>
<evidence type="ECO:0000259" key="12">
    <source>
        <dbReference type="PROSITE" id="PS50071"/>
    </source>
</evidence>
<feature type="compositionally biased region" description="Basic and acidic residues" evidence="11">
    <location>
        <begin position="68"/>
        <end position="77"/>
    </location>
</feature>
<dbReference type="SUPFAM" id="SSF46689">
    <property type="entry name" value="Homeodomain-like"/>
    <property type="match status" value="1"/>
</dbReference>
<sequence length="352" mass="39724">MENQDKDANSLAYNQPIHESSSSKISSPSGGEKRSSRDNTKVTSAIFNQTLDHHHHLQEFSKQGARSVDQRSPDPDHHHHSTTTALAIASTSASYPGATTGTSLVHYKECLRNHAANIGAHVLDGCGEFMPGGEEGTPEALKCAACDCHRNFHRKEINHNNNNGLLSQQQPSTVANNCYVYSNNNKSSQRNRVVSHHHHHHHQPQYPSLLPPPTTHQPPQQQQQYRLTHFMSTTTSPQRAPMMVTFGGGGGGDPAEYSSSEDLNNHMYQSNAEIMQGREQFEFGMSSKKRFRTKFSQEQKDKMHEFAEKLGWKMQKQDDDEVQQFCSQVGVKRQVFKVWMHNNKQAMKKKQL</sequence>
<evidence type="ECO:0000259" key="13">
    <source>
        <dbReference type="PROSITE" id="PS51523"/>
    </source>
</evidence>
<evidence type="ECO:0000256" key="5">
    <source>
        <dbReference type="ARBA" id="ARBA00023015"/>
    </source>
</evidence>
<evidence type="ECO:0000256" key="8">
    <source>
        <dbReference type="ARBA" id="ARBA00023163"/>
    </source>
</evidence>
<organism evidence="14 15">
    <name type="scientific">Dillenia turbinata</name>
    <dbReference type="NCBI Taxonomy" id="194707"/>
    <lineage>
        <taxon>Eukaryota</taxon>
        <taxon>Viridiplantae</taxon>
        <taxon>Streptophyta</taxon>
        <taxon>Embryophyta</taxon>
        <taxon>Tracheophyta</taxon>
        <taxon>Spermatophyta</taxon>
        <taxon>Magnoliopsida</taxon>
        <taxon>eudicotyledons</taxon>
        <taxon>Gunneridae</taxon>
        <taxon>Pentapetalae</taxon>
        <taxon>Dilleniales</taxon>
        <taxon>Dilleniaceae</taxon>
        <taxon>Dillenia</taxon>
    </lineage>
</organism>
<dbReference type="AlphaFoldDB" id="A0AAN8V6E5"/>
<feature type="region of interest" description="Disordered" evidence="11">
    <location>
        <begin position="1"/>
        <end position="39"/>
    </location>
</feature>
<protein>
    <submittedName>
        <fullName evidence="14">ZF-HD homeobox protein, Cys/His-rich dimerization domain</fullName>
    </submittedName>
</protein>
<keyword evidence="4" id="KW-0862">Zinc</keyword>
<feature type="domain" description="Homeobox" evidence="12">
    <location>
        <begin position="286"/>
        <end position="350"/>
    </location>
</feature>
<name>A0AAN8V6E5_9MAGN</name>
<evidence type="ECO:0000256" key="4">
    <source>
        <dbReference type="ARBA" id="ARBA00022833"/>
    </source>
</evidence>
<keyword evidence="6 10" id="KW-0238">DNA-binding</keyword>
<comment type="caution">
    <text evidence="14">The sequence shown here is derived from an EMBL/GenBank/DDBJ whole genome shotgun (WGS) entry which is preliminary data.</text>
</comment>
<keyword evidence="5" id="KW-0805">Transcription regulation</keyword>
<dbReference type="GO" id="GO:0005634">
    <property type="term" value="C:nucleus"/>
    <property type="evidence" value="ECO:0007669"/>
    <property type="project" value="UniProtKB-SubCell"/>
</dbReference>
<proteinExistence type="predicted"/>
<evidence type="ECO:0000313" key="14">
    <source>
        <dbReference type="EMBL" id="KAK6924366.1"/>
    </source>
</evidence>
<feature type="region of interest" description="Disordered" evidence="11">
    <location>
        <begin position="188"/>
        <end position="222"/>
    </location>
</feature>